<dbReference type="GO" id="GO:0004132">
    <property type="term" value="F:dCMP deaminase activity"/>
    <property type="evidence" value="ECO:0007669"/>
    <property type="project" value="UniProtKB-EC"/>
</dbReference>
<dbReference type="InterPro" id="IPR035105">
    <property type="entry name" value="Deoxycytidylate_deaminase_dom"/>
</dbReference>
<dbReference type="InterPro" id="IPR016193">
    <property type="entry name" value="Cytidine_deaminase-like"/>
</dbReference>
<keyword evidence="3" id="KW-0479">Metal-binding</keyword>
<dbReference type="InterPro" id="IPR015517">
    <property type="entry name" value="dCMP_deaminase-rel"/>
</dbReference>
<dbReference type="GO" id="GO:0009165">
    <property type="term" value="P:nucleotide biosynthetic process"/>
    <property type="evidence" value="ECO:0007669"/>
    <property type="project" value="UniProtKB-KW"/>
</dbReference>
<evidence type="ECO:0000256" key="2">
    <source>
        <dbReference type="ARBA" id="ARBA00006576"/>
    </source>
</evidence>
<keyword evidence="4" id="KW-0545">Nucleotide biosynthesis</keyword>
<dbReference type="Proteomes" id="UP000323011">
    <property type="component" value="Unassembled WGS sequence"/>
</dbReference>
<dbReference type="EMBL" id="VLTN01000050">
    <property type="protein sequence ID" value="KAA0148740.1"/>
    <property type="molecule type" value="Genomic_DNA"/>
</dbReference>
<evidence type="ECO:0000313" key="14">
    <source>
        <dbReference type="Proteomes" id="UP000322899"/>
    </source>
</evidence>
<dbReference type="PANTHER" id="PTHR11086:SF18">
    <property type="entry name" value="DEOXYCYTIDYLATE DEAMINASE"/>
    <property type="match status" value="1"/>
</dbReference>
<dbReference type="OrthoDB" id="6710946at2759"/>
<dbReference type="FunFam" id="3.40.140.10:FF:000021">
    <property type="entry name" value="Deoxycytidylate deaminase"/>
    <property type="match status" value="1"/>
</dbReference>
<dbReference type="InterPro" id="IPR002125">
    <property type="entry name" value="CMP_dCMP_dom"/>
</dbReference>
<proteinExistence type="inferred from homology"/>
<dbReference type="Proteomes" id="UP000324907">
    <property type="component" value="Unassembled WGS sequence"/>
</dbReference>
<dbReference type="SUPFAM" id="SSF53927">
    <property type="entry name" value="Cytidine deaminase-like"/>
    <property type="match status" value="1"/>
</dbReference>
<organism evidence="12 16">
    <name type="scientific">Cafeteria roenbergensis</name>
    <name type="common">Marine flagellate</name>
    <dbReference type="NCBI Taxonomy" id="33653"/>
    <lineage>
        <taxon>Eukaryota</taxon>
        <taxon>Sar</taxon>
        <taxon>Stramenopiles</taxon>
        <taxon>Bigyra</taxon>
        <taxon>Opalozoa</taxon>
        <taxon>Bicosoecida</taxon>
        <taxon>Cafeteriaceae</taxon>
        <taxon>Cafeteria</taxon>
    </lineage>
</organism>
<keyword evidence="15" id="KW-1185">Reference proteome</keyword>
<keyword evidence="6" id="KW-0862">Zinc</keyword>
<dbReference type="EMBL" id="VLTL01000013">
    <property type="protein sequence ID" value="KAA0170459.1"/>
    <property type="molecule type" value="Genomic_DNA"/>
</dbReference>
<feature type="domain" description="CMP/dCMP-type deaminase" evidence="9">
    <location>
        <begin position="52"/>
        <end position="190"/>
    </location>
</feature>
<dbReference type="Proteomes" id="UP000322899">
    <property type="component" value="Unassembled WGS sequence"/>
</dbReference>
<evidence type="ECO:0000313" key="10">
    <source>
        <dbReference type="EMBL" id="KAA0148740.1"/>
    </source>
</evidence>
<evidence type="ECO:0000256" key="1">
    <source>
        <dbReference type="ARBA" id="ARBA00001947"/>
    </source>
</evidence>
<evidence type="ECO:0000313" key="11">
    <source>
        <dbReference type="EMBL" id="KAA0162440.1"/>
    </source>
</evidence>
<dbReference type="Pfam" id="PF00383">
    <property type="entry name" value="dCMP_cyt_deam_1"/>
    <property type="match status" value="1"/>
</dbReference>
<comment type="caution">
    <text evidence="12">The sequence shown here is derived from an EMBL/GenBank/DDBJ whole genome shotgun (WGS) entry which is preliminary data.</text>
</comment>
<accession>A0A5A8DZ55</accession>
<evidence type="ECO:0000313" key="17">
    <source>
        <dbReference type="Proteomes" id="UP000325113"/>
    </source>
</evidence>
<evidence type="ECO:0000256" key="7">
    <source>
        <dbReference type="ARBA" id="ARBA00038938"/>
    </source>
</evidence>
<evidence type="ECO:0000313" key="16">
    <source>
        <dbReference type="Proteomes" id="UP000324907"/>
    </source>
</evidence>
<evidence type="ECO:0000256" key="4">
    <source>
        <dbReference type="ARBA" id="ARBA00022727"/>
    </source>
</evidence>
<dbReference type="EMBL" id="VLTM01000027">
    <property type="protein sequence ID" value="KAA0162440.1"/>
    <property type="molecule type" value="Genomic_DNA"/>
</dbReference>
<evidence type="ECO:0000313" key="13">
    <source>
        <dbReference type="EMBL" id="KAA0175624.1"/>
    </source>
</evidence>
<reference evidence="14 15" key="1">
    <citation type="submission" date="2019-07" db="EMBL/GenBank/DDBJ databases">
        <title>Genomes of Cafeteria roenbergensis.</title>
        <authorList>
            <person name="Fischer M.G."/>
            <person name="Hackl T."/>
            <person name="Roman M."/>
        </authorList>
    </citation>
    <scope>NUCLEOTIDE SEQUENCE [LARGE SCALE GENOMIC DNA]</scope>
    <source>
        <strain evidence="10 15">BVI</strain>
        <strain evidence="11 17">Cflag</strain>
        <strain evidence="13 14">E4-10P</strain>
        <strain evidence="12 16">RCC970-E3</strain>
    </source>
</reference>
<dbReference type="OMA" id="HQPQMKE"/>
<dbReference type="PANTHER" id="PTHR11086">
    <property type="entry name" value="DEOXYCYTIDYLATE DEAMINASE-RELATED"/>
    <property type="match status" value="1"/>
</dbReference>
<evidence type="ECO:0000256" key="3">
    <source>
        <dbReference type="ARBA" id="ARBA00022723"/>
    </source>
</evidence>
<dbReference type="InterPro" id="IPR016192">
    <property type="entry name" value="APOBEC/CMP_deaminase_Zn-bd"/>
</dbReference>
<comment type="similarity">
    <text evidence="2">Belongs to the cytidine and deoxycytidylate deaminase family.</text>
</comment>
<name>A0A5A8DZ55_CAFRO</name>
<dbReference type="PROSITE" id="PS00903">
    <property type="entry name" value="CYT_DCMP_DEAMINASES_1"/>
    <property type="match status" value="1"/>
</dbReference>
<evidence type="ECO:0000313" key="15">
    <source>
        <dbReference type="Proteomes" id="UP000323011"/>
    </source>
</evidence>
<evidence type="ECO:0000259" key="9">
    <source>
        <dbReference type="PROSITE" id="PS51747"/>
    </source>
</evidence>
<dbReference type="CDD" id="cd01286">
    <property type="entry name" value="deoxycytidylate_deaminase"/>
    <property type="match status" value="1"/>
</dbReference>
<keyword evidence="5" id="KW-0378">Hydrolase</keyword>
<dbReference type="PROSITE" id="PS51747">
    <property type="entry name" value="CYT_DCMP_DEAMINASES_2"/>
    <property type="match status" value="1"/>
</dbReference>
<dbReference type="EC" id="3.5.4.12" evidence="7"/>
<evidence type="ECO:0000313" key="12">
    <source>
        <dbReference type="EMBL" id="KAA0170459.1"/>
    </source>
</evidence>
<dbReference type="GO" id="GO:0005737">
    <property type="term" value="C:cytoplasm"/>
    <property type="evidence" value="ECO:0007669"/>
    <property type="project" value="TreeGrafter"/>
</dbReference>
<dbReference type="Proteomes" id="UP000325113">
    <property type="component" value="Unassembled WGS sequence"/>
</dbReference>
<gene>
    <name evidence="13" type="ORF">FNF27_02706</name>
    <name evidence="12" type="ORF">FNF28_01453</name>
    <name evidence="10" type="ORF">FNF29_06522</name>
    <name evidence="11" type="ORF">FNF31_03239</name>
</gene>
<dbReference type="EMBL" id="VLTO01000012">
    <property type="protein sequence ID" value="KAA0175624.1"/>
    <property type="molecule type" value="Genomic_DNA"/>
</dbReference>
<sequence>MAAGSPAPHSGGGRIAGCDTPVEADHAAASGHGDASACAPKSAATKRAEYLSWDDYFMSLAFLSAQRSKDPSTQVGACIVDEDNRIVSVGYNGFPRGCSDEELPWARVADSPLDTKYMYVCHAEVNAVMNKNTASLKGARMYVALFPCNECAKIIIQSGIAEVVYLSDKYHSEDAYVASRRLFDMAGVSYRQLVPSTSRVVLDLRPDSASREDDAEGRLS</sequence>
<dbReference type="GO" id="GO:0008270">
    <property type="term" value="F:zinc ion binding"/>
    <property type="evidence" value="ECO:0007669"/>
    <property type="project" value="InterPro"/>
</dbReference>
<evidence type="ECO:0000256" key="6">
    <source>
        <dbReference type="ARBA" id="ARBA00022833"/>
    </source>
</evidence>
<dbReference type="Gene3D" id="3.40.140.10">
    <property type="entry name" value="Cytidine Deaminase, domain 2"/>
    <property type="match status" value="1"/>
</dbReference>
<dbReference type="AlphaFoldDB" id="A0A5A8DZ55"/>
<comment type="cofactor">
    <cofactor evidence="1">
        <name>Zn(2+)</name>
        <dbReference type="ChEBI" id="CHEBI:29105"/>
    </cofactor>
</comment>
<evidence type="ECO:0000256" key="5">
    <source>
        <dbReference type="ARBA" id="ARBA00022801"/>
    </source>
</evidence>
<protein>
    <recommendedName>
        <fullName evidence="8">dCMP deaminase</fullName>
        <ecNumber evidence="7">3.5.4.12</ecNumber>
    </recommendedName>
    <alternativeName>
        <fullName evidence="8">dCMP deaminase</fullName>
    </alternativeName>
</protein>
<evidence type="ECO:0000256" key="8">
    <source>
        <dbReference type="ARBA" id="ARBA00041763"/>
    </source>
</evidence>